<dbReference type="InterPro" id="IPR019426">
    <property type="entry name" value="7TM_GPCR_serpentine_rcpt_Srv"/>
</dbReference>
<dbReference type="Pfam" id="PF10323">
    <property type="entry name" value="7TM_GPCR_Srv"/>
    <property type="match status" value="1"/>
</dbReference>
<dbReference type="WBParaSite" id="ACRNAN_scaffold5222.g7550.t1">
    <property type="protein sequence ID" value="ACRNAN_scaffold5222.g7550.t1"/>
    <property type="gene ID" value="ACRNAN_scaffold5222.g7550"/>
</dbReference>
<protein>
    <submittedName>
        <fullName evidence="3">Serpentine receptor class gamma</fullName>
    </submittedName>
</protein>
<name>A0A914E301_9BILA</name>
<evidence type="ECO:0000313" key="3">
    <source>
        <dbReference type="WBParaSite" id="ACRNAN_scaffold5222.g7550.t1"/>
    </source>
</evidence>
<proteinExistence type="predicted"/>
<sequence length="111" mass="12778">MVLLISRRKQRQTYNGAEKKVARMEINMFILTLLMFFTEFAVAIMFLISYFVSPTSSIRATILAIQPFIKDLTCLTPPWMLVIMSSKVRSKLFRHVFNGSYSTTVQSINTS</sequence>
<keyword evidence="1" id="KW-1133">Transmembrane helix</keyword>
<feature type="transmembrane region" description="Helical" evidence="1">
    <location>
        <begin position="29"/>
        <end position="52"/>
    </location>
</feature>
<keyword evidence="1" id="KW-0812">Transmembrane</keyword>
<dbReference type="Proteomes" id="UP000887540">
    <property type="component" value="Unplaced"/>
</dbReference>
<dbReference type="PANTHER" id="PTHR31552">
    <property type="entry name" value="SERPENTINE RECEPTOR CLASS GAMMA"/>
    <property type="match status" value="1"/>
</dbReference>
<keyword evidence="2" id="KW-1185">Reference proteome</keyword>
<dbReference type="AlphaFoldDB" id="A0A914E301"/>
<evidence type="ECO:0000313" key="2">
    <source>
        <dbReference type="Proteomes" id="UP000887540"/>
    </source>
</evidence>
<evidence type="ECO:0000256" key="1">
    <source>
        <dbReference type="SAM" id="Phobius"/>
    </source>
</evidence>
<keyword evidence="1" id="KW-0472">Membrane</keyword>
<feature type="transmembrane region" description="Helical" evidence="1">
    <location>
        <begin position="64"/>
        <end position="84"/>
    </location>
</feature>
<accession>A0A914E301</accession>
<dbReference type="PANTHER" id="PTHR31552:SF8">
    <property type="entry name" value="SERPENTINE RECEPTOR CLASS GAMMA"/>
    <property type="match status" value="1"/>
</dbReference>
<organism evidence="2 3">
    <name type="scientific">Acrobeloides nanus</name>
    <dbReference type="NCBI Taxonomy" id="290746"/>
    <lineage>
        <taxon>Eukaryota</taxon>
        <taxon>Metazoa</taxon>
        <taxon>Ecdysozoa</taxon>
        <taxon>Nematoda</taxon>
        <taxon>Chromadorea</taxon>
        <taxon>Rhabditida</taxon>
        <taxon>Tylenchina</taxon>
        <taxon>Cephalobomorpha</taxon>
        <taxon>Cephaloboidea</taxon>
        <taxon>Cephalobidae</taxon>
        <taxon>Acrobeloides</taxon>
    </lineage>
</organism>
<reference evidence="3" key="1">
    <citation type="submission" date="2022-11" db="UniProtKB">
        <authorList>
            <consortium name="WormBaseParasite"/>
        </authorList>
    </citation>
    <scope>IDENTIFICATION</scope>
</reference>